<evidence type="ECO:0000256" key="5">
    <source>
        <dbReference type="ARBA" id="ARBA00023136"/>
    </source>
</evidence>
<organism evidence="9 10">
    <name type="scientific">Marivirga lumbricoides</name>
    <dbReference type="NCBI Taxonomy" id="1046115"/>
    <lineage>
        <taxon>Bacteria</taxon>
        <taxon>Pseudomonadati</taxon>
        <taxon>Bacteroidota</taxon>
        <taxon>Cytophagia</taxon>
        <taxon>Cytophagales</taxon>
        <taxon>Marivirgaceae</taxon>
        <taxon>Marivirga</taxon>
    </lineage>
</organism>
<comment type="similarity">
    <text evidence="7">Belongs to the TonB-dependent receptor family.</text>
</comment>
<dbReference type="Proteomes" id="UP000240608">
    <property type="component" value="Unassembled WGS sequence"/>
</dbReference>
<feature type="domain" description="TonB-dependent receptor plug" evidence="8">
    <location>
        <begin position="196"/>
        <end position="293"/>
    </location>
</feature>
<dbReference type="SUPFAM" id="SSF56935">
    <property type="entry name" value="Porins"/>
    <property type="match status" value="1"/>
</dbReference>
<comment type="caution">
    <text evidence="9">The sequence shown here is derived from an EMBL/GenBank/DDBJ whole genome shotgun (WGS) entry which is preliminary data.</text>
</comment>
<evidence type="ECO:0000256" key="2">
    <source>
        <dbReference type="ARBA" id="ARBA00022448"/>
    </source>
</evidence>
<evidence type="ECO:0000313" key="9">
    <source>
        <dbReference type="EMBL" id="PTB97687.1"/>
    </source>
</evidence>
<protein>
    <submittedName>
        <fullName evidence="9">SusC/RagA family TonB-linked outer membrane protein</fullName>
    </submittedName>
</protein>
<dbReference type="Gene3D" id="2.170.130.10">
    <property type="entry name" value="TonB-dependent receptor, plug domain"/>
    <property type="match status" value="1"/>
</dbReference>
<dbReference type="PROSITE" id="PS52016">
    <property type="entry name" value="TONB_DEPENDENT_REC_3"/>
    <property type="match status" value="1"/>
</dbReference>
<dbReference type="NCBIfam" id="TIGR04057">
    <property type="entry name" value="SusC_RagA_signa"/>
    <property type="match status" value="1"/>
</dbReference>
<dbReference type="InterPro" id="IPR039426">
    <property type="entry name" value="TonB-dep_rcpt-like"/>
</dbReference>
<keyword evidence="3 7" id="KW-1134">Transmembrane beta strand</keyword>
<dbReference type="InterPro" id="IPR023997">
    <property type="entry name" value="TonB-dep_OMP_SusC/RagA_CS"/>
</dbReference>
<evidence type="ECO:0000256" key="7">
    <source>
        <dbReference type="PROSITE-ProRule" id="PRU01360"/>
    </source>
</evidence>
<proteinExistence type="inferred from homology"/>
<dbReference type="Pfam" id="PF07715">
    <property type="entry name" value="Plug"/>
    <property type="match status" value="1"/>
</dbReference>
<dbReference type="InterPro" id="IPR008969">
    <property type="entry name" value="CarboxyPept-like_regulatory"/>
</dbReference>
<comment type="subcellular location">
    <subcellularLocation>
        <location evidence="1 7">Cell outer membrane</location>
        <topology evidence="1 7">Multi-pass membrane protein</topology>
    </subcellularLocation>
</comment>
<dbReference type="InterPro" id="IPR037066">
    <property type="entry name" value="Plug_dom_sf"/>
</dbReference>
<evidence type="ECO:0000259" key="8">
    <source>
        <dbReference type="Pfam" id="PF07715"/>
    </source>
</evidence>
<evidence type="ECO:0000256" key="6">
    <source>
        <dbReference type="ARBA" id="ARBA00023237"/>
    </source>
</evidence>
<keyword evidence="2 7" id="KW-0813">Transport</keyword>
<dbReference type="Pfam" id="PF13715">
    <property type="entry name" value="CarbopepD_reg_2"/>
    <property type="match status" value="1"/>
</dbReference>
<dbReference type="AlphaFoldDB" id="A0A2T4DV55"/>
<keyword evidence="5 7" id="KW-0472">Membrane</keyword>
<keyword evidence="6 7" id="KW-0998">Cell outer membrane</keyword>
<dbReference type="InterPro" id="IPR023996">
    <property type="entry name" value="TonB-dep_OMP_SusC/RagA"/>
</dbReference>
<dbReference type="Gene3D" id="2.60.40.1120">
    <property type="entry name" value="Carboxypeptidase-like, regulatory domain"/>
    <property type="match status" value="1"/>
</dbReference>
<sequence length="1110" mass="124337">MTAQEAQLNQQIIQLSSENVSVNNILKEISQQTELDFVYDAGKIPLNQIIEFGERDQSLQNIFKELTEQAGVSYKIANNQISLTKVEKQPQQGTNNQNDTKIIRGTVLDQQSNDPLIGVTVILEGINQGTVTDIEGNYKLSVPSNAENIVFSYVGYQTQTIEIGSQSQIDVFMSNDISSLQEVVVTALAIKKPTEKLGYATQKVDGTALTKAQEPNIVANLTGKVAGLTVFNSTDFFANNSFELRGQKPLIVIDGVPNTSTNLWELNSNDVESIDVLKGAPASALYGSLGRNGAIMITTKRGSQKEGLQVEFSSNTMVAFDFLRRPEMQNVYGSGRNGQYGYINGTGAGTEGSGFTWGPRLNQPDPSTPSGFVELVQYNSPRDPETGELIPIPWINRGGDNLDNFFRNGVIRNNTLAVTAGNMERNVRVSASHKQQSGIVPNTSLGSSNFSVAGKYTYKKLTVDASLNYNKQQSDNIPEIAWSSQSFIYNLALWMGPNIDVNDLRDYWVPGQEGFQQRHYSTSFYNNPYFLAYEYNKGYYRDVTYGQVLVSYDITDDLSVSTRNGINYFSLNRNEKEPISFVRNFNRTDGNYSQTYNTDFTINTDVFLNYSKNFNENFNLQSTVGVSNNYRNSWSANIRTNGLNVPDFYNVSNSKNALSGYNSFSESRISSAYATIDFGFLNSIYLGITGRNDWVTTLPIQNNSFFYPSVSLSYVASKMFNLPDFISNLRIRGSWAEVSNGSFGGTYSHIPTYNSGINWQNNASLSFPGTLISPDLQPETSSALETGIAVGFIEDRLTIDANYIYTLDYNNITSVPISISSGYSSQLINANEFERKGFELVLKGRPIRTQQFQWNITANLSQYRTYIKTIDVGDRIGQQKEGDRTDKLFRTVWLETPDGKPIIGSNGINIRDPFDRHIGYSDPDYVYGFLNNFNYRNFSLFVGIDGRIGGIMESKTIRNMWWSGVHPETVNEFRAASVRGVSNYVADGVVVVDGAVEYDTEGNIIRDTRSYEPNSQPVNYETYISTYHSRSYGNHYYDETFIKLREVTLSYNFPNKWLDRTFLSAATVSLIGRNLFILSNIKYIDPDSGNDQDMQTPSMRNVGFHVNVKF</sequence>
<evidence type="ECO:0000256" key="3">
    <source>
        <dbReference type="ARBA" id="ARBA00022452"/>
    </source>
</evidence>
<keyword evidence="4 7" id="KW-0812">Transmembrane</keyword>
<dbReference type="Gene3D" id="2.40.170.20">
    <property type="entry name" value="TonB-dependent receptor, beta-barrel domain"/>
    <property type="match status" value="1"/>
</dbReference>
<dbReference type="EMBL" id="PYVU01000007">
    <property type="protein sequence ID" value="PTB97687.1"/>
    <property type="molecule type" value="Genomic_DNA"/>
</dbReference>
<dbReference type="InterPro" id="IPR012910">
    <property type="entry name" value="Plug_dom"/>
</dbReference>
<gene>
    <name evidence="9" type="ORF">C9994_01545</name>
</gene>
<evidence type="ECO:0000256" key="1">
    <source>
        <dbReference type="ARBA" id="ARBA00004571"/>
    </source>
</evidence>
<dbReference type="InterPro" id="IPR036942">
    <property type="entry name" value="Beta-barrel_TonB_sf"/>
</dbReference>
<reference evidence="9 10" key="1">
    <citation type="submission" date="2018-03" db="EMBL/GenBank/DDBJ databases">
        <title>Cross-interface Injection: A General Nanoliter Liquid Handling Method Applied to Single Cells Genome Amplification Automated Nanoliter Liquid Handling Applied to Single Cell Multiple Displacement Amplification.</title>
        <authorList>
            <person name="Yun J."/>
            <person name="Xu P."/>
            <person name="Xu J."/>
            <person name="Dai X."/>
            <person name="Wang Y."/>
            <person name="Zheng X."/>
            <person name="Cao C."/>
            <person name="Yi Q."/>
            <person name="Zhu Y."/>
            <person name="Wang L."/>
            <person name="Dong Z."/>
            <person name="Huang Y."/>
            <person name="Huang L."/>
            <person name="Du W."/>
        </authorList>
    </citation>
    <scope>NUCLEOTIDE SEQUENCE [LARGE SCALE GENOMIC DNA]</scope>
    <source>
        <strain evidence="9 10">Z-D1-2</strain>
    </source>
</reference>
<dbReference type="SUPFAM" id="SSF49464">
    <property type="entry name" value="Carboxypeptidase regulatory domain-like"/>
    <property type="match status" value="1"/>
</dbReference>
<dbReference type="GO" id="GO:0009279">
    <property type="term" value="C:cell outer membrane"/>
    <property type="evidence" value="ECO:0007669"/>
    <property type="project" value="UniProtKB-SubCell"/>
</dbReference>
<evidence type="ECO:0000256" key="4">
    <source>
        <dbReference type="ARBA" id="ARBA00022692"/>
    </source>
</evidence>
<dbReference type="NCBIfam" id="TIGR04056">
    <property type="entry name" value="OMP_RagA_SusC"/>
    <property type="match status" value="1"/>
</dbReference>
<accession>A0A2T4DV55</accession>
<name>A0A2T4DV55_9BACT</name>
<evidence type="ECO:0000313" key="10">
    <source>
        <dbReference type="Proteomes" id="UP000240608"/>
    </source>
</evidence>